<proteinExistence type="predicted"/>
<dbReference type="EMBL" id="HACM01000856">
    <property type="protein sequence ID" value="CRZ01298.1"/>
    <property type="molecule type" value="Transcribed_RNA"/>
</dbReference>
<protein>
    <submittedName>
        <fullName evidence="1">Uncharacterized protein</fullName>
    </submittedName>
</protein>
<organism evidence="1">
    <name type="scientific">Spongospora subterranea</name>
    <dbReference type="NCBI Taxonomy" id="70186"/>
    <lineage>
        <taxon>Eukaryota</taxon>
        <taxon>Sar</taxon>
        <taxon>Rhizaria</taxon>
        <taxon>Endomyxa</taxon>
        <taxon>Phytomyxea</taxon>
        <taxon>Plasmodiophorida</taxon>
        <taxon>Plasmodiophoridae</taxon>
        <taxon>Spongospora</taxon>
    </lineage>
</organism>
<evidence type="ECO:0000313" key="1">
    <source>
        <dbReference type="EMBL" id="CRZ01298.1"/>
    </source>
</evidence>
<name>A0A0H5QH54_9EUKA</name>
<reference evidence="1" key="1">
    <citation type="submission" date="2015-04" db="EMBL/GenBank/DDBJ databases">
        <title>The genome sequence of the plant pathogenic Rhizarian Plasmodiophora brassicae reveals insights in its biotrophic life cycle and the origin of chitin synthesis.</title>
        <authorList>
            <person name="Schwelm A."/>
            <person name="Fogelqvist J."/>
            <person name="Knaust A."/>
            <person name="Julke S."/>
            <person name="Lilja T."/>
            <person name="Dhandapani V."/>
            <person name="Bonilla-Rosso G."/>
            <person name="Karlsson M."/>
            <person name="Shevchenko A."/>
            <person name="Choi S.R."/>
            <person name="Kim H.G."/>
            <person name="Park J.Y."/>
            <person name="Lim Y.P."/>
            <person name="Ludwig-Muller J."/>
            <person name="Dixelius C."/>
        </authorList>
    </citation>
    <scope>NUCLEOTIDE SEQUENCE</scope>
    <source>
        <tissue evidence="1">Potato root galls</tissue>
    </source>
</reference>
<dbReference type="AlphaFoldDB" id="A0A0H5QH54"/>
<sequence length="343" mass="39295">MTEYRNAVQCITEHISTIAKQTDLAVTNRDLVVLRELNDEKTPAAIRSSCNGVLNSVNESIRMLNRLNTQNVKLFEAVAVVQHYARGLQKRIASRDRLVTDIAQYALELDDCSKYLETVHSWGFGVDYGKLACSHSIQIEMFQTLVAHLNVIIGCAEGRIMTLRRSRNHLRSRIQRFVSRLDLENFLLFMDDNSRSISTLRQQQDLCIIHDVARDMNQSAYKSYQSTEGLAANVELLESALLVKDRLISNLVKRNLSLHRQVKGLHQQRQKQDELHGTHCATMEQQVQLLQERHDRGVLIRQELNTEKGKVVICGSLQPFDLVRAKRTHIRHHITTSETVFCS</sequence>
<accession>A0A0H5QH54</accession>